<proteinExistence type="predicted"/>
<dbReference type="Proteomes" id="UP001283361">
    <property type="component" value="Unassembled WGS sequence"/>
</dbReference>
<organism evidence="2 3">
    <name type="scientific">Elysia crispata</name>
    <name type="common">lettuce slug</name>
    <dbReference type="NCBI Taxonomy" id="231223"/>
    <lineage>
        <taxon>Eukaryota</taxon>
        <taxon>Metazoa</taxon>
        <taxon>Spiralia</taxon>
        <taxon>Lophotrochozoa</taxon>
        <taxon>Mollusca</taxon>
        <taxon>Gastropoda</taxon>
        <taxon>Heterobranchia</taxon>
        <taxon>Euthyneura</taxon>
        <taxon>Panpulmonata</taxon>
        <taxon>Sacoglossa</taxon>
        <taxon>Placobranchoidea</taxon>
        <taxon>Plakobranchidae</taxon>
        <taxon>Elysia</taxon>
    </lineage>
</organism>
<keyword evidence="3" id="KW-1185">Reference proteome</keyword>
<evidence type="ECO:0000313" key="3">
    <source>
        <dbReference type="Proteomes" id="UP001283361"/>
    </source>
</evidence>
<dbReference type="AlphaFoldDB" id="A0AAE1EDF0"/>
<evidence type="ECO:0000256" key="1">
    <source>
        <dbReference type="SAM" id="MobiDB-lite"/>
    </source>
</evidence>
<feature type="region of interest" description="Disordered" evidence="1">
    <location>
        <begin position="1"/>
        <end position="28"/>
    </location>
</feature>
<accession>A0AAE1EDF0</accession>
<gene>
    <name evidence="2" type="ORF">RRG08_041021</name>
</gene>
<sequence>MINRAQEGGSHQTGDSLSHTAGRPSKKAKAVPMIMVYRCGFWWHHLTSDIDLEWWRQHDWTTYRANLELN</sequence>
<comment type="caution">
    <text evidence="2">The sequence shown here is derived from an EMBL/GenBank/DDBJ whole genome shotgun (WGS) entry which is preliminary data.</text>
</comment>
<evidence type="ECO:0000313" key="2">
    <source>
        <dbReference type="EMBL" id="KAK3803431.1"/>
    </source>
</evidence>
<reference evidence="2" key="1">
    <citation type="journal article" date="2023" name="G3 (Bethesda)">
        <title>A reference genome for the long-term kleptoplast-retaining sea slug Elysia crispata morphotype clarki.</title>
        <authorList>
            <person name="Eastman K.E."/>
            <person name="Pendleton A.L."/>
            <person name="Shaikh M.A."/>
            <person name="Suttiyut T."/>
            <person name="Ogas R."/>
            <person name="Tomko P."/>
            <person name="Gavelis G."/>
            <person name="Widhalm J.R."/>
            <person name="Wisecaver J.H."/>
        </authorList>
    </citation>
    <scope>NUCLEOTIDE SEQUENCE</scope>
    <source>
        <strain evidence="2">ECLA1</strain>
    </source>
</reference>
<dbReference type="EMBL" id="JAWDGP010000129">
    <property type="protein sequence ID" value="KAK3803431.1"/>
    <property type="molecule type" value="Genomic_DNA"/>
</dbReference>
<feature type="compositionally biased region" description="Polar residues" evidence="1">
    <location>
        <begin position="9"/>
        <end position="19"/>
    </location>
</feature>
<name>A0AAE1EDF0_9GAST</name>
<protein>
    <submittedName>
        <fullName evidence="2">Uncharacterized protein</fullName>
    </submittedName>
</protein>